<evidence type="ECO:0000256" key="1">
    <source>
        <dbReference type="ARBA" id="ARBA00008511"/>
    </source>
</evidence>
<evidence type="ECO:0000313" key="3">
    <source>
        <dbReference type="Ensembl" id="ENSGWIP00000015972.1"/>
    </source>
</evidence>
<accession>A0A8C5EDR9</accession>
<organism evidence="3 4">
    <name type="scientific">Gouania willdenowi</name>
    <name type="common">Blunt-snouted clingfish</name>
    <name type="synonym">Lepadogaster willdenowi</name>
    <dbReference type="NCBI Taxonomy" id="441366"/>
    <lineage>
        <taxon>Eukaryota</taxon>
        <taxon>Metazoa</taxon>
        <taxon>Chordata</taxon>
        <taxon>Craniata</taxon>
        <taxon>Vertebrata</taxon>
        <taxon>Euteleostomi</taxon>
        <taxon>Actinopterygii</taxon>
        <taxon>Neopterygii</taxon>
        <taxon>Teleostei</taxon>
        <taxon>Neoteleostei</taxon>
        <taxon>Acanthomorphata</taxon>
        <taxon>Ovalentaria</taxon>
        <taxon>Blenniimorphae</taxon>
        <taxon>Blenniiformes</taxon>
        <taxon>Gobiesocoidei</taxon>
        <taxon>Gobiesocidae</taxon>
        <taxon>Gobiesocinae</taxon>
        <taxon>Gouania</taxon>
    </lineage>
</organism>
<dbReference type="Proteomes" id="UP000694680">
    <property type="component" value="Chromosome 13"/>
</dbReference>
<proteinExistence type="inferred from homology"/>
<gene>
    <name evidence="3" type="primary">pih1d2</name>
</gene>
<reference evidence="3" key="1">
    <citation type="submission" date="2020-06" db="EMBL/GenBank/DDBJ databases">
        <authorList>
            <consortium name="Wellcome Sanger Institute Data Sharing"/>
        </authorList>
    </citation>
    <scope>NUCLEOTIDE SEQUENCE [LARGE SCALE GENOMIC DNA]</scope>
</reference>
<dbReference type="PANTHER" id="PTHR22997">
    <property type="entry name" value="PIH1 DOMAIN-CONTAINING PROTEIN 1"/>
    <property type="match status" value="1"/>
</dbReference>
<dbReference type="GO" id="GO:0006364">
    <property type="term" value="P:rRNA processing"/>
    <property type="evidence" value="ECO:0007669"/>
    <property type="project" value="TreeGrafter"/>
</dbReference>
<dbReference type="InterPro" id="IPR050734">
    <property type="entry name" value="PIH1/Kintoun_subfamily"/>
</dbReference>
<reference evidence="3" key="2">
    <citation type="submission" date="2025-08" db="UniProtKB">
        <authorList>
            <consortium name="Ensembl"/>
        </authorList>
    </citation>
    <scope>IDENTIFICATION</scope>
</reference>
<feature type="domain" description="PIH1D1/2/3 CS-like" evidence="2">
    <location>
        <begin position="248"/>
        <end position="317"/>
    </location>
</feature>
<evidence type="ECO:0000313" key="4">
    <source>
        <dbReference type="Proteomes" id="UP000694680"/>
    </source>
</evidence>
<name>A0A8C5EDR9_GOUWI</name>
<dbReference type="GO" id="GO:0000492">
    <property type="term" value="P:box C/D snoRNP assembly"/>
    <property type="evidence" value="ECO:0007669"/>
    <property type="project" value="TreeGrafter"/>
</dbReference>
<comment type="similarity">
    <text evidence="1">Belongs to the PIH1 family.</text>
</comment>
<protein>
    <recommendedName>
        <fullName evidence="2">PIH1D1/2/3 CS-like domain-containing protein</fullName>
    </recommendedName>
</protein>
<sequence>MFLVSGFHSNARLLQQVSHFWSMLDDLCEKQPEVYRSFIEKQMKNGEELRKAPELHSSVRADMLEPNKGFLYVNICTWKRVPAAESRDKPLPMCGGTLETGTDGKQDLFTILDVALNPASIQGCNKSELKQVYMLALSFAQQQHGMTLSQHYTVVKGSPKSCSNDLNRRLGFQMWPNTSMKSNAGPQTPTELLQQFSSLGSEQEYSEAQIAQRPVEHMKKNLIQVISSTCAEPQQPQYQLEVKPDINGAPCSLCLTVELPKVCSMSECQLSVSKSDILLEVEEVYHLLLEFPKTINEDTASAIFKKKERKLIVTADIL</sequence>
<dbReference type="InterPro" id="IPR041442">
    <property type="entry name" value="PIH1D1/2/3_CS-like"/>
</dbReference>
<dbReference type="AlphaFoldDB" id="A0A8C5EDR9"/>
<dbReference type="Ensembl" id="ENSGWIT00000017646.1">
    <property type="protein sequence ID" value="ENSGWIP00000015972.1"/>
    <property type="gene ID" value="ENSGWIG00000008981.1"/>
</dbReference>
<dbReference type="PANTHER" id="PTHR22997:SF6">
    <property type="entry name" value="PIH1 DOMAIN-CONTAINING PROTEIN 2"/>
    <property type="match status" value="1"/>
</dbReference>
<reference evidence="3" key="3">
    <citation type="submission" date="2025-09" db="UniProtKB">
        <authorList>
            <consortium name="Ensembl"/>
        </authorList>
    </citation>
    <scope>IDENTIFICATION</scope>
</reference>
<dbReference type="GO" id="GO:1990904">
    <property type="term" value="C:ribonucleoprotein complex"/>
    <property type="evidence" value="ECO:0007669"/>
    <property type="project" value="TreeGrafter"/>
</dbReference>
<evidence type="ECO:0000259" key="2">
    <source>
        <dbReference type="Pfam" id="PF18201"/>
    </source>
</evidence>
<dbReference type="GO" id="GO:0097255">
    <property type="term" value="C:R2TP complex"/>
    <property type="evidence" value="ECO:0007669"/>
    <property type="project" value="TreeGrafter"/>
</dbReference>
<dbReference type="Pfam" id="PF18201">
    <property type="entry name" value="PIH1_CS"/>
    <property type="match status" value="1"/>
</dbReference>
<keyword evidence="4" id="KW-1185">Reference proteome</keyword>
<dbReference type="GO" id="GO:0005737">
    <property type="term" value="C:cytoplasm"/>
    <property type="evidence" value="ECO:0007669"/>
    <property type="project" value="TreeGrafter"/>
</dbReference>